<evidence type="ECO:0000313" key="3">
    <source>
        <dbReference type="Proteomes" id="UP000652219"/>
    </source>
</evidence>
<protein>
    <submittedName>
        <fullName evidence="2">Uncharacterized protein</fullName>
    </submittedName>
</protein>
<evidence type="ECO:0000256" key="1">
    <source>
        <dbReference type="SAM" id="MobiDB-lite"/>
    </source>
</evidence>
<proteinExistence type="predicted"/>
<accession>A0A8H6IVC7</accession>
<dbReference type="Proteomes" id="UP000652219">
    <property type="component" value="Unassembled WGS sequence"/>
</dbReference>
<gene>
    <name evidence="2" type="ORF">CSOJ01_12265</name>
</gene>
<feature type="region of interest" description="Disordered" evidence="1">
    <location>
        <begin position="1"/>
        <end position="28"/>
    </location>
</feature>
<feature type="non-terminal residue" evidence="2">
    <location>
        <position position="28"/>
    </location>
</feature>
<comment type="caution">
    <text evidence="2">The sequence shown here is derived from an EMBL/GenBank/DDBJ whole genome shotgun (WGS) entry which is preliminary data.</text>
</comment>
<reference evidence="2 3" key="1">
    <citation type="journal article" date="2020" name="Phytopathology">
        <title>Genome Sequence Resources of Colletotrichum truncatum, C. plurivorum, C. musicola, and C. sojae: Four Species Pathogenic to Soybean (Glycine max).</title>
        <authorList>
            <person name="Rogerio F."/>
            <person name="Boufleur T.R."/>
            <person name="Ciampi-Guillardi M."/>
            <person name="Sukno S.A."/>
            <person name="Thon M.R."/>
            <person name="Massola Junior N.S."/>
            <person name="Baroncelli R."/>
        </authorList>
    </citation>
    <scope>NUCLEOTIDE SEQUENCE [LARGE SCALE GENOMIC DNA]</scope>
    <source>
        <strain evidence="2 3">LFN0009</strain>
    </source>
</reference>
<dbReference type="EMBL" id="WIGN01000308">
    <property type="protein sequence ID" value="KAF6800289.1"/>
    <property type="molecule type" value="Genomic_DNA"/>
</dbReference>
<organism evidence="2 3">
    <name type="scientific">Colletotrichum sojae</name>
    <dbReference type="NCBI Taxonomy" id="2175907"/>
    <lineage>
        <taxon>Eukaryota</taxon>
        <taxon>Fungi</taxon>
        <taxon>Dikarya</taxon>
        <taxon>Ascomycota</taxon>
        <taxon>Pezizomycotina</taxon>
        <taxon>Sordariomycetes</taxon>
        <taxon>Hypocreomycetidae</taxon>
        <taxon>Glomerellales</taxon>
        <taxon>Glomerellaceae</taxon>
        <taxon>Colletotrichum</taxon>
        <taxon>Colletotrichum orchidearum species complex</taxon>
    </lineage>
</organism>
<dbReference type="AlphaFoldDB" id="A0A8H6IVC7"/>
<sequence>MPPTQLEVPSKSESSAPCASAGPKTGPS</sequence>
<keyword evidence="3" id="KW-1185">Reference proteome</keyword>
<evidence type="ECO:0000313" key="2">
    <source>
        <dbReference type="EMBL" id="KAF6800289.1"/>
    </source>
</evidence>
<name>A0A8H6IVC7_9PEZI</name>